<gene>
    <name evidence="1" type="ORF">NLG97_g5245</name>
</gene>
<dbReference type="Proteomes" id="UP001148737">
    <property type="component" value="Unassembled WGS sequence"/>
</dbReference>
<sequence length="68" mass="7378">MPFLKKSKATKLGSTPSEVTLVDSTAAFTAAKAASHTVKSTHPKQTPLSSEKDKWNTMEARLAYIVNK</sequence>
<evidence type="ECO:0000313" key="1">
    <source>
        <dbReference type="EMBL" id="KAJ3492654.1"/>
    </source>
</evidence>
<dbReference type="EMBL" id="JANAKD010000574">
    <property type="protein sequence ID" value="KAJ3492654.1"/>
    <property type="molecule type" value="Genomic_DNA"/>
</dbReference>
<accession>A0ACC1QUP4</accession>
<evidence type="ECO:0000313" key="2">
    <source>
        <dbReference type="Proteomes" id="UP001148737"/>
    </source>
</evidence>
<proteinExistence type="predicted"/>
<name>A0ACC1QUP4_9HYPO</name>
<comment type="caution">
    <text evidence="1">The sequence shown here is derived from an EMBL/GenBank/DDBJ whole genome shotgun (WGS) entry which is preliminary data.</text>
</comment>
<protein>
    <submittedName>
        <fullName evidence="1">Uncharacterized protein</fullName>
    </submittedName>
</protein>
<reference evidence="1" key="1">
    <citation type="submission" date="2022-07" db="EMBL/GenBank/DDBJ databases">
        <title>Genome Sequence of Lecanicillium saksenae.</title>
        <authorList>
            <person name="Buettner E."/>
        </authorList>
    </citation>
    <scope>NUCLEOTIDE SEQUENCE</scope>
    <source>
        <strain evidence="1">VT-O1</strain>
    </source>
</reference>
<keyword evidence="2" id="KW-1185">Reference proteome</keyword>
<organism evidence="1 2">
    <name type="scientific">Lecanicillium saksenae</name>
    <dbReference type="NCBI Taxonomy" id="468837"/>
    <lineage>
        <taxon>Eukaryota</taxon>
        <taxon>Fungi</taxon>
        <taxon>Dikarya</taxon>
        <taxon>Ascomycota</taxon>
        <taxon>Pezizomycotina</taxon>
        <taxon>Sordariomycetes</taxon>
        <taxon>Hypocreomycetidae</taxon>
        <taxon>Hypocreales</taxon>
        <taxon>Cordycipitaceae</taxon>
        <taxon>Lecanicillium</taxon>
    </lineage>
</organism>